<feature type="signal peptide" evidence="2">
    <location>
        <begin position="1"/>
        <end position="19"/>
    </location>
</feature>
<feature type="region of interest" description="Disordered" evidence="1">
    <location>
        <begin position="155"/>
        <end position="185"/>
    </location>
</feature>
<evidence type="ECO:0000313" key="4">
    <source>
        <dbReference type="Proteomes" id="UP001432322"/>
    </source>
</evidence>
<dbReference type="EMBL" id="BTSY01000003">
    <property type="protein sequence ID" value="GMT17577.1"/>
    <property type="molecule type" value="Genomic_DNA"/>
</dbReference>
<name>A0AAV5VHI1_9BILA</name>
<proteinExistence type="predicted"/>
<protein>
    <submittedName>
        <fullName evidence="3">Uncharacterized protein</fullName>
    </submittedName>
</protein>
<dbReference type="PROSITE" id="PS51257">
    <property type="entry name" value="PROKAR_LIPOPROTEIN"/>
    <property type="match status" value="1"/>
</dbReference>
<keyword evidence="4" id="KW-1185">Reference proteome</keyword>
<accession>A0AAV5VHI1</accession>
<keyword evidence="2" id="KW-0732">Signal</keyword>
<evidence type="ECO:0000256" key="2">
    <source>
        <dbReference type="SAM" id="SignalP"/>
    </source>
</evidence>
<feature type="chain" id="PRO_5043809073" evidence="2">
    <location>
        <begin position="20"/>
        <end position="232"/>
    </location>
</feature>
<gene>
    <name evidence="3" type="ORF">PFISCL1PPCAC_8874</name>
</gene>
<feature type="compositionally biased region" description="Basic and acidic residues" evidence="1">
    <location>
        <begin position="155"/>
        <end position="174"/>
    </location>
</feature>
<evidence type="ECO:0000313" key="3">
    <source>
        <dbReference type="EMBL" id="GMT17577.1"/>
    </source>
</evidence>
<reference evidence="3" key="1">
    <citation type="submission" date="2023-10" db="EMBL/GenBank/DDBJ databases">
        <title>Genome assembly of Pristionchus species.</title>
        <authorList>
            <person name="Yoshida K."/>
            <person name="Sommer R.J."/>
        </authorList>
    </citation>
    <scope>NUCLEOTIDE SEQUENCE</scope>
    <source>
        <strain evidence="3">RS5133</strain>
    </source>
</reference>
<comment type="caution">
    <text evidence="3">The sequence shown here is derived from an EMBL/GenBank/DDBJ whole genome shotgun (WGS) entry which is preliminary data.</text>
</comment>
<organism evidence="3 4">
    <name type="scientific">Pristionchus fissidentatus</name>
    <dbReference type="NCBI Taxonomy" id="1538716"/>
    <lineage>
        <taxon>Eukaryota</taxon>
        <taxon>Metazoa</taxon>
        <taxon>Ecdysozoa</taxon>
        <taxon>Nematoda</taxon>
        <taxon>Chromadorea</taxon>
        <taxon>Rhabditida</taxon>
        <taxon>Rhabditina</taxon>
        <taxon>Diplogasteromorpha</taxon>
        <taxon>Diplogasteroidea</taxon>
        <taxon>Neodiplogasteridae</taxon>
        <taxon>Pristionchus</taxon>
    </lineage>
</organism>
<sequence length="232" mass="26418">MKPLLLLGLFACFSLGSTGFFSCVEECFWSEFFFKPYCVVPAMWCIGNNKILNIGKRSVVPTILGDSSGGVDRCVFDRCNSTDCYEACAARIVSGFINRTFKERESRHIHKSSPIFHDWFACVLARSCENSNISCFRGCEDELKARYGSAFDRSTSDDDFRSEDGNVVEKRSEQPKYPSGSPPPFLPDYQPYYDAFRPTPPFRPLQKGVWSERARIIFRDSPNFVSHPDPFL</sequence>
<dbReference type="Proteomes" id="UP001432322">
    <property type="component" value="Unassembled WGS sequence"/>
</dbReference>
<evidence type="ECO:0000256" key="1">
    <source>
        <dbReference type="SAM" id="MobiDB-lite"/>
    </source>
</evidence>
<dbReference type="AlphaFoldDB" id="A0AAV5VHI1"/>